<dbReference type="EMBL" id="VSRR010000931">
    <property type="protein sequence ID" value="MPC20973.1"/>
    <property type="molecule type" value="Genomic_DNA"/>
</dbReference>
<reference evidence="2 3" key="1">
    <citation type="submission" date="2019-05" db="EMBL/GenBank/DDBJ databases">
        <title>Another draft genome of Portunus trituberculatus and its Hox gene families provides insights of decapod evolution.</title>
        <authorList>
            <person name="Jeong J.-H."/>
            <person name="Song I."/>
            <person name="Kim S."/>
            <person name="Choi T."/>
            <person name="Kim D."/>
            <person name="Ryu S."/>
            <person name="Kim W."/>
        </authorList>
    </citation>
    <scope>NUCLEOTIDE SEQUENCE [LARGE SCALE GENOMIC DNA]</scope>
    <source>
        <tissue evidence="2">Muscle</tissue>
    </source>
</reference>
<protein>
    <submittedName>
        <fullName evidence="2">Uncharacterized protein</fullName>
    </submittedName>
</protein>
<organism evidence="2 3">
    <name type="scientific">Portunus trituberculatus</name>
    <name type="common">Swimming crab</name>
    <name type="synonym">Neptunus trituberculatus</name>
    <dbReference type="NCBI Taxonomy" id="210409"/>
    <lineage>
        <taxon>Eukaryota</taxon>
        <taxon>Metazoa</taxon>
        <taxon>Ecdysozoa</taxon>
        <taxon>Arthropoda</taxon>
        <taxon>Crustacea</taxon>
        <taxon>Multicrustacea</taxon>
        <taxon>Malacostraca</taxon>
        <taxon>Eumalacostraca</taxon>
        <taxon>Eucarida</taxon>
        <taxon>Decapoda</taxon>
        <taxon>Pleocyemata</taxon>
        <taxon>Brachyura</taxon>
        <taxon>Eubrachyura</taxon>
        <taxon>Portunoidea</taxon>
        <taxon>Portunidae</taxon>
        <taxon>Portuninae</taxon>
        <taxon>Portunus</taxon>
    </lineage>
</organism>
<proteinExistence type="predicted"/>
<evidence type="ECO:0000313" key="3">
    <source>
        <dbReference type="Proteomes" id="UP000324222"/>
    </source>
</evidence>
<feature type="region of interest" description="Disordered" evidence="1">
    <location>
        <begin position="168"/>
        <end position="187"/>
    </location>
</feature>
<dbReference type="AlphaFoldDB" id="A0A5B7DIP4"/>
<accession>A0A5B7DIP4</accession>
<comment type="caution">
    <text evidence="2">The sequence shown here is derived from an EMBL/GenBank/DDBJ whole genome shotgun (WGS) entry which is preliminary data.</text>
</comment>
<keyword evidence="3" id="KW-1185">Reference proteome</keyword>
<dbReference type="Proteomes" id="UP000324222">
    <property type="component" value="Unassembled WGS sequence"/>
</dbReference>
<evidence type="ECO:0000313" key="2">
    <source>
        <dbReference type="EMBL" id="MPC20973.1"/>
    </source>
</evidence>
<feature type="compositionally biased region" description="Basic and acidic residues" evidence="1">
    <location>
        <begin position="168"/>
        <end position="180"/>
    </location>
</feature>
<evidence type="ECO:0000256" key="1">
    <source>
        <dbReference type="SAM" id="MobiDB-lite"/>
    </source>
</evidence>
<gene>
    <name evidence="2" type="ORF">E2C01_013941</name>
</gene>
<name>A0A5B7DIP4_PORTR</name>
<sequence>MHERRVPRPVCHIAVELWEAVEEAHHFQAVGNACAGQQAAAVLVTGVHIMALLQLIHALGRLVRNEQSEVWRDEPPPIDWLTYGEARQAVGRHRALVHAKDIWRSDVSGYEENGTRLGVGVNWARLRVREDGETSYRGESRSERRSKATRIRRDRACGCGRRRGELRGKSWEGRSNGGEKRHNRRRGKESRGWNRWRSWIYVGGVIPAATRLPGGRGGRNREPWELGAPCCRMDIVRALVWRYGDAGRSLWNVGEASWSLGSCVGENRSLGRCIGEN</sequence>